<dbReference type="Pfam" id="PF13410">
    <property type="entry name" value="GST_C_2"/>
    <property type="match status" value="1"/>
</dbReference>
<dbReference type="CDD" id="cd00570">
    <property type="entry name" value="GST_N_family"/>
    <property type="match status" value="1"/>
</dbReference>
<feature type="domain" description="GST N-terminal" evidence="1">
    <location>
        <begin position="2"/>
        <end position="81"/>
    </location>
</feature>
<dbReference type="Pfam" id="PF13417">
    <property type="entry name" value="GST_N_3"/>
    <property type="match status" value="1"/>
</dbReference>
<reference evidence="2 3" key="1">
    <citation type="submission" date="2023-06" db="EMBL/GenBank/DDBJ databases">
        <title>Marinobacter azerbaijanicus a moderately halophilic, isolated from Urmia Lake in Azerbaijan region of Iran.</title>
        <authorList>
            <person name="Sanchez-Porro C."/>
            <person name="Aghdam E.M."/>
            <person name="Saheb S.M."/>
            <person name="Tarhriz V."/>
            <person name="Kazemi E."/>
            <person name="Ammozegar M.A."/>
            <person name="Ventosa A."/>
            <person name="Hejazi M.S."/>
        </authorList>
    </citation>
    <scope>NUCLEOTIDE SEQUENCE [LARGE SCALE GENOMIC DNA]</scope>
    <source>
        <strain evidence="2 3">TBZ242</strain>
    </source>
</reference>
<sequence>MQDLILYHYAMSPFSEKVRAMLGYADLSWQSVTVKEMPPRPELSILAGGYRKVPVAQNGADIFCDSRAIADEIARLSGKDELSLAGQPQEVIDFVRTTDLEVFLACVIAASDGRMLKKLVKETSLLHTFRFLKDRITMGRKSRVKALRGPQAKEKVIRHIATMESMLDAEFLFGSIPCIADFSAYHGLWFVTDLAGKPWLRDYPKVQAWMGRMKAFGHGDFREITADQALDIARNASPRTIESSSDDTLTGKRVEVAPDDYGREPVTGKLVFADEHALILERSHARVGEVNVHFPRQGFAVKSA</sequence>
<accession>A0ABT7IDI6</accession>
<dbReference type="PROSITE" id="PS50404">
    <property type="entry name" value="GST_NTER"/>
    <property type="match status" value="1"/>
</dbReference>
<dbReference type="InterPro" id="IPR036249">
    <property type="entry name" value="Thioredoxin-like_sf"/>
</dbReference>
<protein>
    <submittedName>
        <fullName evidence="2">Glutathione S-transferase family protein</fullName>
    </submittedName>
</protein>
<evidence type="ECO:0000259" key="1">
    <source>
        <dbReference type="PROSITE" id="PS50404"/>
    </source>
</evidence>
<dbReference type="Proteomes" id="UP001227964">
    <property type="component" value="Unassembled WGS sequence"/>
</dbReference>
<dbReference type="InterPro" id="IPR004045">
    <property type="entry name" value="Glutathione_S-Trfase_N"/>
</dbReference>
<name>A0ABT7IDI6_9GAMM</name>
<dbReference type="PANTHER" id="PTHR12782:SF5">
    <property type="entry name" value="PROSTAGLANDIN E SYNTHASE 2"/>
    <property type="match status" value="1"/>
</dbReference>
<dbReference type="EMBL" id="JASSVS010000006">
    <property type="protein sequence ID" value="MDL0432221.1"/>
    <property type="molecule type" value="Genomic_DNA"/>
</dbReference>
<comment type="caution">
    <text evidence="2">The sequence shown here is derived from an EMBL/GenBank/DDBJ whole genome shotgun (WGS) entry which is preliminary data.</text>
</comment>
<dbReference type="InterPro" id="IPR036282">
    <property type="entry name" value="Glutathione-S-Trfase_C_sf"/>
</dbReference>
<dbReference type="SUPFAM" id="SSF47616">
    <property type="entry name" value="GST C-terminal domain-like"/>
    <property type="match status" value="1"/>
</dbReference>
<evidence type="ECO:0000313" key="2">
    <source>
        <dbReference type="EMBL" id="MDL0432221.1"/>
    </source>
</evidence>
<evidence type="ECO:0000313" key="3">
    <source>
        <dbReference type="Proteomes" id="UP001227964"/>
    </source>
</evidence>
<dbReference type="SUPFAM" id="SSF52833">
    <property type="entry name" value="Thioredoxin-like"/>
    <property type="match status" value="1"/>
</dbReference>
<dbReference type="RefSeq" id="WP_285391385.1">
    <property type="nucleotide sequence ID" value="NZ_JASSVS010000006.1"/>
</dbReference>
<organism evidence="2 3">
    <name type="scientific">Marinobacter azerbaijanicus</name>
    <dbReference type="NCBI Taxonomy" id="3050455"/>
    <lineage>
        <taxon>Bacteria</taxon>
        <taxon>Pseudomonadati</taxon>
        <taxon>Pseudomonadota</taxon>
        <taxon>Gammaproteobacteria</taxon>
        <taxon>Pseudomonadales</taxon>
        <taxon>Marinobacteraceae</taxon>
        <taxon>Marinobacter</taxon>
    </lineage>
</organism>
<proteinExistence type="predicted"/>
<dbReference type="PANTHER" id="PTHR12782">
    <property type="entry name" value="MICROSOMAL PROSTAGLANDIN E SYNTHASE-2"/>
    <property type="match status" value="1"/>
</dbReference>
<keyword evidence="3" id="KW-1185">Reference proteome</keyword>
<gene>
    <name evidence="2" type="ORF">QPM17_13835</name>
</gene>
<dbReference type="Gene3D" id="3.40.30.110">
    <property type="match status" value="2"/>
</dbReference>